<dbReference type="Proteomes" id="UP001328107">
    <property type="component" value="Unassembled WGS sequence"/>
</dbReference>
<feature type="non-terminal residue" evidence="9">
    <location>
        <position position="390"/>
    </location>
</feature>
<dbReference type="PROSITE" id="PS51042">
    <property type="entry name" value="CUT"/>
    <property type="match status" value="2"/>
</dbReference>
<evidence type="ECO:0000256" key="3">
    <source>
        <dbReference type="ARBA" id="ARBA00023125"/>
    </source>
</evidence>
<keyword evidence="10" id="KW-1185">Reference proteome</keyword>
<protein>
    <recommendedName>
        <fullName evidence="8">CUT domain-containing protein</fullName>
    </recommendedName>
</protein>
<dbReference type="EMBL" id="BTRK01000005">
    <property type="protein sequence ID" value="GMR50931.1"/>
    <property type="molecule type" value="Genomic_DNA"/>
</dbReference>
<dbReference type="GO" id="GO:0005634">
    <property type="term" value="C:nucleus"/>
    <property type="evidence" value="ECO:0007669"/>
    <property type="project" value="UniProtKB-SubCell"/>
</dbReference>
<organism evidence="9 10">
    <name type="scientific">Pristionchus mayeri</name>
    <dbReference type="NCBI Taxonomy" id="1317129"/>
    <lineage>
        <taxon>Eukaryota</taxon>
        <taxon>Metazoa</taxon>
        <taxon>Ecdysozoa</taxon>
        <taxon>Nematoda</taxon>
        <taxon>Chromadorea</taxon>
        <taxon>Rhabditida</taxon>
        <taxon>Rhabditina</taxon>
        <taxon>Diplogasteromorpha</taxon>
        <taxon>Diplogasteroidea</taxon>
        <taxon>Neodiplogasteridae</taxon>
        <taxon>Pristionchus</taxon>
    </lineage>
</organism>
<evidence type="ECO:0000256" key="4">
    <source>
        <dbReference type="ARBA" id="ARBA00023155"/>
    </source>
</evidence>
<name>A0AAN5CU53_9BILA</name>
<evidence type="ECO:0000256" key="5">
    <source>
        <dbReference type="ARBA" id="ARBA00023163"/>
    </source>
</evidence>
<gene>
    <name evidence="9" type="ORF">PMAYCL1PPCAC_21126</name>
</gene>
<evidence type="ECO:0000313" key="9">
    <source>
        <dbReference type="EMBL" id="GMR50931.1"/>
    </source>
</evidence>
<feature type="compositionally biased region" description="Low complexity" evidence="7">
    <location>
        <begin position="18"/>
        <end position="27"/>
    </location>
</feature>
<evidence type="ECO:0000256" key="7">
    <source>
        <dbReference type="SAM" id="MobiDB-lite"/>
    </source>
</evidence>
<keyword evidence="2" id="KW-0805">Transcription regulation</keyword>
<accession>A0AAN5CU53</accession>
<dbReference type="InterPro" id="IPR010982">
    <property type="entry name" value="Lambda_DNA-bd_dom_sf"/>
</dbReference>
<dbReference type="InterPro" id="IPR003350">
    <property type="entry name" value="CUT_dom"/>
</dbReference>
<comment type="subcellular location">
    <subcellularLocation>
        <location evidence="1">Nucleus</location>
    </subcellularLocation>
</comment>
<reference evidence="10" key="1">
    <citation type="submission" date="2022-10" db="EMBL/GenBank/DDBJ databases">
        <title>Genome assembly of Pristionchus species.</title>
        <authorList>
            <person name="Yoshida K."/>
            <person name="Sommer R.J."/>
        </authorList>
    </citation>
    <scope>NUCLEOTIDE SEQUENCE [LARGE SCALE GENOMIC DNA]</scope>
    <source>
        <strain evidence="10">RS5460</strain>
    </source>
</reference>
<evidence type="ECO:0000259" key="8">
    <source>
        <dbReference type="PROSITE" id="PS51042"/>
    </source>
</evidence>
<feature type="domain" description="CUT" evidence="8">
    <location>
        <begin position="346"/>
        <end position="390"/>
    </location>
</feature>
<evidence type="ECO:0000256" key="2">
    <source>
        <dbReference type="ARBA" id="ARBA00023015"/>
    </source>
</evidence>
<sequence length="390" mass="43496">SSVYSVGLIKDERDERNSSSSSPYTMNSSSLDAMVAAMVDGLQPDDVKPYDLNTQMQYEEMNAECGLIGEGGVALNDPNPQLQGMLHEYLTEGAVTQRQSSGQSDVNNLFCDYATLIATFARSAEYKVPAGSPTAMRITKDLQKRVEVKARRLDQFALKTDEVMERFKKIVGAYNINEDQMAKLALNESRWMLAAMLSRARTWSTIHDHEHRIIRKIYVWMKDPKAIEMTCALILKSVYCGPIYSLINDVSGMVIPLPEKVEPEKPIREKVPKAPSNVPKFTITYAPVSSSQSPRPEANQNVVPALPTIDEIRRAHKAKPKNGDGVNYAEQVVVRRSLTGITPMTEELFVAHHILDTDKLAKEITHVLFVNNITQKRFGDAVLGLSNLPT</sequence>
<keyword evidence="6" id="KW-0539">Nucleus</keyword>
<keyword evidence="4" id="KW-0371">Homeobox</keyword>
<keyword evidence="5" id="KW-0804">Transcription</keyword>
<feature type="domain" description="CUT" evidence="8">
    <location>
        <begin position="149"/>
        <end position="236"/>
    </location>
</feature>
<evidence type="ECO:0000256" key="1">
    <source>
        <dbReference type="ARBA" id="ARBA00004123"/>
    </source>
</evidence>
<dbReference type="Pfam" id="PF02376">
    <property type="entry name" value="CUT"/>
    <property type="match status" value="1"/>
</dbReference>
<feature type="region of interest" description="Disordered" evidence="7">
    <location>
        <begin position="1"/>
        <end position="27"/>
    </location>
</feature>
<evidence type="ECO:0000313" key="10">
    <source>
        <dbReference type="Proteomes" id="UP001328107"/>
    </source>
</evidence>
<proteinExistence type="predicted"/>
<dbReference type="Gene3D" id="1.10.260.40">
    <property type="entry name" value="lambda repressor-like DNA-binding domains"/>
    <property type="match status" value="1"/>
</dbReference>
<feature type="non-terminal residue" evidence="9">
    <location>
        <position position="1"/>
    </location>
</feature>
<comment type="caution">
    <text evidence="9">The sequence shown here is derived from an EMBL/GenBank/DDBJ whole genome shotgun (WGS) entry which is preliminary data.</text>
</comment>
<dbReference type="GO" id="GO:0003677">
    <property type="term" value="F:DNA binding"/>
    <property type="evidence" value="ECO:0007669"/>
    <property type="project" value="UniProtKB-KW"/>
</dbReference>
<dbReference type="AlphaFoldDB" id="A0AAN5CU53"/>
<dbReference type="SUPFAM" id="SSF47413">
    <property type="entry name" value="lambda repressor-like DNA-binding domains"/>
    <property type="match status" value="2"/>
</dbReference>
<keyword evidence="3" id="KW-0238">DNA-binding</keyword>
<evidence type="ECO:0000256" key="6">
    <source>
        <dbReference type="ARBA" id="ARBA00023242"/>
    </source>
</evidence>